<feature type="compositionally biased region" description="Pro residues" evidence="1">
    <location>
        <begin position="100"/>
        <end position="110"/>
    </location>
</feature>
<proteinExistence type="predicted"/>
<name>A0A087SL11_AUXPR</name>
<dbReference type="Proteomes" id="UP000028924">
    <property type="component" value="Unassembled WGS sequence"/>
</dbReference>
<dbReference type="KEGG" id="apro:F751_4908"/>
<dbReference type="GeneID" id="23616299"/>
<feature type="compositionally biased region" description="Low complexity" evidence="1">
    <location>
        <begin position="90"/>
        <end position="99"/>
    </location>
</feature>
<feature type="compositionally biased region" description="Pro residues" evidence="1">
    <location>
        <begin position="160"/>
        <end position="183"/>
    </location>
</feature>
<dbReference type="PRINTS" id="PR01217">
    <property type="entry name" value="PRICHEXTENSN"/>
</dbReference>
<organism evidence="2 3">
    <name type="scientific">Auxenochlorella protothecoides</name>
    <name type="common">Green microalga</name>
    <name type="synonym">Chlorella protothecoides</name>
    <dbReference type="NCBI Taxonomy" id="3075"/>
    <lineage>
        <taxon>Eukaryota</taxon>
        <taxon>Viridiplantae</taxon>
        <taxon>Chlorophyta</taxon>
        <taxon>core chlorophytes</taxon>
        <taxon>Trebouxiophyceae</taxon>
        <taxon>Chlorellales</taxon>
        <taxon>Chlorellaceae</taxon>
        <taxon>Auxenochlorella</taxon>
    </lineage>
</organism>
<sequence length="221" mass="23522">MLRAAWKLSSSSAWWRGVEGGMQSRSLALGETRMLMPARLLHQPLPGREKRAARPAHHLHTPHGADRLWTWGPGRPTAKPPTGRAGGGSHTPASTSQPPTTHPAPHPVPPRGQTRPAGRPPTRRPGPPARRGAAARRSRPGRVCHPSAPSGAPTGRPRGPGCPQPRPPPAWAPRPRSAPPPGSRPGTPAPRRRPAGPRPAPPRPRWRCTGLRGCAPRSPCP</sequence>
<reference evidence="2 3" key="1">
    <citation type="journal article" date="2014" name="BMC Genomics">
        <title>Oil accumulation mechanisms of the oleaginous microalga Chlorella protothecoides revealed through its genome, transcriptomes, and proteomes.</title>
        <authorList>
            <person name="Gao C."/>
            <person name="Wang Y."/>
            <person name="Shen Y."/>
            <person name="Yan D."/>
            <person name="He X."/>
            <person name="Dai J."/>
            <person name="Wu Q."/>
        </authorList>
    </citation>
    <scope>NUCLEOTIDE SEQUENCE [LARGE SCALE GENOMIC DNA]</scope>
    <source>
        <strain evidence="2 3">0710</strain>
    </source>
</reference>
<gene>
    <name evidence="2" type="ORF">F751_4908</name>
</gene>
<protein>
    <submittedName>
        <fullName evidence="2">Uncharacterized protein</fullName>
    </submittedName>
</protein>
<dbReference type="RefSeq" id="XP_011399311.1">
    <property type="nucleotide sequence ID" value="XM_011401009.1"/>
</dbReference>
<dbReference type="EMBL" id="KL662127">
    <property type="protein sequence ID" value="KFM26415.1"/>
    <property type="molecule type" value="Genomic_DNA"/>
</dbReference>
<dbReference type="STRING" id="3075.A0A087SL11"/>
<accession>A0A087SL11</accession>
<feature type="compositionally biased region" description="Basic residues" evidence="1">
    <location>
        <begin position="133"/>
        <end position="142"/>
    </location>
</feature>
<evidence type="ECO:0000256" key="1">
    <source>
        <dbReference type="SAM" id="MobiDB-lite"/>
    </source>
</evidence>
<dbReference type="AlphaFoldDB" id="A0A087SL11"/>
<evidence type="ECO:0000313" key="3">
    <source>
        <dbReference type="Proteomes" id="UP000028924"/>
    </source>
</evidence>
<feature type="region of interest" description="Disordered" evidence="1">
    <location>
        <begin position="49"/>
        <end position="221"/>
    </location>
</feature>
<feature type="compositionally biased region" description="Low complexity" evidence="1">
    <location>
        <begin position="148"/>
        <end position="159"/>
    </location>
</feature>
<evidence type="ECO:0000313" key="2">
    <source>
        <dbReference type="EMBL" id="KFM26415.1"/>
    </source>
</evidence>
<keyword evidence="3" id="KW-1185">Reference proteome</keyword>